<reference evidence="7" key="2">
    <citation type="submission" date="2021-04" db="EMBL/GenBank/DDBJ databases">
        <authorList>
            <person name="Gilroy R."/>
        </authorList>
    </citation>
    <scope>NUCLEOTIDE SEQUENCE</scope>
    <source>
        <strain evidence="7">ChiHejej3B27-3195</strain>
    </source>
</reference>
<protein>
    <submittedName>
        <fullName evidence="7">Hydroxymethylglutaryl-CoA lyase</fullName>
    </submittedName>
</protein>
<dbReference type="Proteomes" id="UP000824151">
    <property type="component" value="Unassembled WGS sequence"/>
</dbReference>
<keyword evidence="2 5" id="KW-0808">Transferase</keyword>
<organism evidence="7 8">
    <name type="scientific">Candidatus Nesterenkonia stercoripullorum</name>
    <dbReference type="NCBI Taxonomy" id="2838701"/>
    <lineage>
        <taxon>Bacteria</taxon>
        <taxon>Bacillati</taxon>
        <taxon>Actinomycetota</taxon>
        <taxon>Actinomycetes</taxon>
        <taxon>Micrococcales</taxon>
        <taxon>Micrococcaceae</taxon>
        <taxon>Nesterenkonia</taxon>
    </lineage>
</organism>
<dbReference type="InterPro" id="IPR013785">
    <property type="entry name" value="Aldolase_TIM"/>
</dbReference>
<dbReference type="GO" id="GO:0006552">
    <property type="term" value="P:L-leucine catabolic process"/>
    <property type="evidence" value="ECO:0007669"/>
    <property type="project" value="TreeGrafter"/>
</dbReference>
<dbReference type="PANTHER" id="PTHR42738">
    <property type="entry name" value="HYDROXYMETHYLGLUTARYL-COA LYASE"/>
    <property type="match status" value="1"/>
</dbReference>
<dbReference type="Gene3D" id="3.20.20.70">
    <property type="entry name" value="Aldolase class I"/>
    <property type="match status" value="1"/>
</dbReference>
<comment type="similarity">
    <text evidence="5">Belongs to the alpha-IPM synthase/homocitrate synthase family.</text>
</comment>
<reference evidence="7" key="1">
    <citation type="journal article" date="2021" name="PeerJ">
        <title>Extensive microbial diversity within the chicken gut microbiome revealed by metagenomics and culture.</title>
        <authorList>
            <person name="Gilroy R."/>
            <person name="Ravi A."/>
            <person name="Getino M."/>
            <person name="Pursley I."/>
            <person name="Horton D.L."/>
            <person name="Alikhan N.F."/>
            <person name="Baker D."/>
            <person name="Gharbi K."/>
            <person name="Hall N."/>
            <person name="Watson M."/>
            <person name="Adriaenssens E.M."/>
            <person name="Foster-Nyarko E."/>
            <person name="Jarju S."/>
            <person name="Secka A."/>
            <person name="Antonio M."/>
            <person name="Oren A."/>
            <person name="Chaudhuri R.R."/>
            <person name="La Ragione R."/>
            <person name="Hildebrand F."/>
            <person name="Pallen M.J."/>
        </authorList>
    </citation>
    <scope>NUCLEOTIDE SEQUENCE</scope>
    <source>
        <strain evidence="7">ChiHejej3B27-3195</strain>
    </source>
</reference>
<evidence type="ECO:0000256" key="3">
    <source>
        <dbReference type="ARBA" id="ARBA00022723"/>
    </source>
</evidence>
<dbReference type="Pfam" id="PF00682">
    <property type="entry name" value="HMGL-like"/>
    <property type="match status" value="1"/>
</dbReference>
<evidence type="ECO:0000256" key="1">
    <source>
        <dbReference type="ARBA" id="ARBA00009405"/>
    </source>
</evidence>
<dbReference type="GO" id="GO:0046872">
    <property type="term" value="F:metal ion binding"/>
    <property type="evidence" value="ECO:0007669"/>
    <property type="project" value="UniProtKB-KW"/>
</dbReference>
<gene>
    <name evidence="7" type="ORF">H9871_02045</name>
</gene>
<keyword evidence="4 7" id="KW-0456">Lyase</keyword>
<dbReference type="SUPFAM" id="SSF51569">
    <property type="entry name" value="Aldolase"/>
    <property type="match status" value="1"/>
</dbReference>
<comment type="caution">
    <text evidence="7">The sequence shown here is derived from an EMBL/GenBank/DDBJ whole genome shotgun (WGS) entry which is preliminary data.</text>
</comment>
<sequence length="325" mass="34726">MTDSTAEQPDLLRAWHLPERTRVVEVGLRDGLQAVEQPLPTNTKLEIVDRLIAAGVQEIEVASFAHPKVLPQLADASEVIAALPRDGGTRYRALVPNLRGMERAAECALDEVAIVIPADDGMARKNQNRSTAELIADLAEVGAVARSVGQRLVVGIACSFFAPCRGQVSEAERLRVVEAALEAGAHGVYLATTTGQEHPREVYAGVRGVLDRYPDLDVGLHLHNRNGFAPANALAGLSAGANWLEASFSGLGGDMWFPGDPAVLGNMPTEDLLHLLDSIGVATGIDFEAYRLLAEDVTQLTGFPRASFVSRGGTRRALAEAEWPS</sequence>
<dbReference type="GO" id="GO:0004419">
    <property type="term" value="F:hydroxymethylglutaryl-CoA lyase activity"/>
    <property type="evidence" value="ECO:0007669"/>
    <property type="project" value="TreeGrafter"/>
</dbReference>
<dbReference type="EMBL" id="DXGD01000077">
    <property type="protein sequence ID" value="HIW98904.1"/>
    <property type="molecule type" value="Genomic_DNA"/>
</dbReference>
<dbReference type="PROSITE" id="PS00815">
    <property type="entry name" value="AIPM_HOMOCIT_SYNTH_1"/>
    <property type="match status" value="1"/>
</dbReference>
<dbReference type="AlphaFoldDB" id="A0A9D1UR84"/>
<accession>A0A9D1UR84</accession>
<dbReference type="PROSITE" id="PS50991">
    <property type="entry name" value="PYR_CT"/>
    <property type="match status" value="1"/>
</dbReference>
<feature type="domain" description="Pyruvate carboxyltransferase" evidence="6">
    <location>
        <begin position="21"/>
        <end position="291"/>
    </location>
</feature>
<evidence type="ECO:0000313" key="7">
    <source>
        <dbReference type="EMBL" id="HIW98904.1"/>
    </source>
</evidence>
<dbReference type="InterPro" id="IPR043594">
    <property type="entry name" value="HMGL"/>
</dbReference>
<evidence type="ECO:0000256" key="2">
    <source>
        <dbReference type="ARBA" id="ARBA00022679"/>
    </source>
</evidence>
<keyword evidence="3" id="KW-0479">Metal-binding</keyword>
<dbReference type="GO" id="GO:0046951">
    <property type="term" value="P:ketone body biosynthetic process"/>
    <property type="evidence" value="ECO:0007669"/>
    <property type="project" value="TreeGrafter"/>
</dbReference>
<dbReference type="PANTHER" id="PTHR42738:SF7">
    <property type="entry name" value="HYDROXYMETHYLGLUTARYL-COA LYASE"/>
    <property type="match status" value="1"/>
</dbReference>
<evidence type="ECO:0000256" key="4">
    <source>
        <dbReference type="ARBA" id="ARBA00023239"/>
    </source>
</evidence>
<dbReference type="InterPro" id="IPR000891">
    <property type="entry name" value="PYR_CT"/>
</dbReference>
<dbReference type="CDD" id="cd07938">
    <property type="entry name" value="DRE_TIM_HMGL"/>
    <property type="match status" value="1"/>
</dbReference>
<comment type="similarity">
    <text evidence="1">Belongs to the HMG-CoA lyase family.</text>
</comment>
<name>A0A9D1UR84_9MICC</name>
<evidence type="ECO:0000259" key="6">
    <source>
        <dbReference type="PROSITE" id="PS50991"/>
    </source>
</evidence>
<evidence type="ECO:0000313" key="8">
    <source>
        <dbReference type="Proteomes" id="UP000824151"/>
    </source>
</evidence>
<evidence type="ECO:0000256" key="5">
    <source>
        <dbReference type="RuleBase" id="RU003523"/>
    </source>
</evidence>
<dbReference type="InterPro" id="IPR002034">
    <property type="entry name" value="AIPM/Hcit_synth_CS"/>
</dbReference>
<dbReference type="GO" id="GO:0046912">
    <property type="term" value="F:acyltransferase activity, acyl groups converted into alkyl on transfer"/>
    <property type="evidence" value="ECO:0007669"/>
    <property type="project" value="InterPro"/>
</dbReference>
<proteinExistence type="inferred from homology"/>